<reference evidence="1 2" key="1">
    <citation type="journal article" date="2005" name="Nat. Biotechnol.">
        <title>Complete genome sequence of the plant commensal Pseudomonas fluorescens Pf-5.</title>
        <authorList>
            <person name="Paulsen I.T."/>
            <person name="Press C.M."/>
            <person name="Ravel J."/>
            <person name="Kobayashi D.Y."/>
            <person name="Myers G.S."/>
            <person name="Mavrodi D.V."/>
            <person name="DeBoy R.T."/>
            <person name="Seshadri R."/>
            <person name="Ren Q."/>
            <person name="Madupu R."/>
            <person name="Dodson R.J."/>
            <person name="Durkin A.S."/>
            <person name="Brinkac L.M."/>
            <person name="Daugherty S.C."/>
            <person name="Sullivan S.A."/>
            <person name="Rosovitz M.J."/>
            <person name="Gwinn M.L."/>
            <person name="Zhou L."/>
            <person name="Schneider D.J."/>
            <person name="Cartinhour S.W."/>
            <person name="Nelson W.C."/>
            <person name="Weidman J."/>
            <person name="Watkins K."/>
            <person name="Tran K."/>
            <person name="Khouri H."/>
            <person name="Pierson E.A."/>
            <person name="Pierson L.S.III."/>
            <person name="Thomashow L.S."/>
            <person name="Loper J.E."/>
        </authorList>
    </citation>
    <scope>NUCLEOTIDE SEQUENCE [LARGE SCALE GENOMIC DNA]</scope>
    <source>
        <strain evidence="2">ATCC BAA-477 / NRRL B-23932 / Pf-5</strain>
    </source>
</reference>
<dbReference type="Proteomes" id="UP000008540">
    <property type="component" value="Chromosome"/>
</dbReference>
<dbReference type="HOGENOM" id="CLU_1523890_0_0_6"/>
<sequence length="200" mass="21648">MGFAWRTLANFSHGMPNMHRMVLCLALALSLGGCIDYKWGHDWKADSPGGWQDASVVGFDKGTAFQLACGGSPLYVNVETHASHQLLSLFFIPLFSASDDDGHVWIRASHPSLMACASPAQNPLLLKLDNRPIQAVGFSRRSGEGLCIIDLGPRELQGEQLSIEVNQALLPCAVAPMTLKKDSFFCLRATKFGGSTPCGR</sequence>
<accession>Q4KDM5</accession>
<dbReference type="KEGG" id="pfl:PFL_2551"/>
<dbReference type="RefSeq" id="WP_011060847.1">
    <property type="nucleotide sequence ID" value="NC_004129.6"/>
</dbReference>
<dbReference type="PROSITE" id="PS51257">
    <property type="entry name" value="PROKAR_LIPOPROTEIN"/>
    <property type="match status" value="1"/>
</dbReference>
<evidence type="ECO:0000313" key="2">
    <source>
        <dbReference type="Proteomes" id="UP000008540"/>
    </source>
</evidence>
<dbReference type="AlphaFoldDB" id="Q4KDM5"/>
<organism evidence="1 2">
    <name type="scientific">Pseudomonas fluorescens (strain ATCC BAA-477 / NRRL B-23932 / Pf-5)</name>
    <dbReference type="NCBI Taxonomy" id="220664"/>
    <lineage>
        <taxon>Bacteria</taxon>
        <taxon>Pseudomonadati</taxon>
        <taxon>Pseudomonadota</taxon>
        <taxon>Gammaproteobacteria</taxon>
        <taxon>Pseudomonadales</taxon>
        <taxon>Pseudomonadaceae</taxon>
        <taxon>Pseudomonas</taxon>
    </lineage>
</organism>
<dbReference type="STRING" id="220664.PFL_2551"/>
<dbReference type="EMBL" id="CP000076">
    <property type="protein sequence ID" value="AAY91824.1"/>
    <property type="molecule type" value="Genomic_DNA"/>
</dbReference>
<proteinExistence type="predicted"/>
<evidence type="ECO:0000313" key="1">
    <source>
        <dbReference type="EMBL" id="AAY91824.1"/>
    </source>
</evidence>
<keyword evidence="1" id="KW-0449">Lipoprotein</keyword>
<protein>
    <submittedName>
        <fullName evidence="1">Putative lipoprotein</fullName>
    </submittedName>
</protein>
<gene>
    <name evidence="1" type="ordered locus">PFL_2551</name>
</gene>
<name>Q4KDM5_PSEF5</name>